<accession>V8C540</accession>
<dbReference type="Pfam" id="PF14281">
    <property type="entry name" value="PDDEXK_4"/>
    <property type="match status" value="1"/>
</dbReference>
<evidence type="ECO:0000313" key="2">
    <source>
        <dbReference type="Proteomes" id="UP000018731"/>
    </source>
</evidence>
<dbReference type="EMBL" id="AZJI01000009">
    <property type="protein sequence ID" value="ETD22464.1"/>
    <property type="molecule type" value="Genomic_DNA"/>
</dbReference>
<name>V8C540_9HELI</name>
<dbReference type="Proteomes" id="UP000018731">
    <property type="component" value="Unassembled WGS sequence"/>
</dbReference>
<evidence type="ECO:0008006" key="3">
    <source>
        <dbReference type="Google" id="ProtNLM"/>
    </source>
</evidence>
<dbReference type="OrthoDB" id="6346224at2"/>
<dbReference type="STRING" id="1357400.HMPREF2086_01771"/>
<organism evidence="1 2">
    <name type="scientific">Helicobacter macacae MIT 99-5501</name>
    <dbReference type="NCBI Taxonomy" id="1357400"/>
    <lineage>
        <taxon>Bacteria</taxon>
        <taxon>Pseudomonadati</taxon>
        <taxon>Campylobacterota</taxon>
        <taxon>Epsilonproteobacteria</taxon>
        <taxon>Campylobacterales</taxon>
        <taxon>Helicobacteraceae</taxon>
        <taxon>Helicobacter</taxon>
    </lineage>
</organism>
<sequence length="289" mass="33628">MSENTITQSDFDSFVSRFSDYLAKANESKKRGNNDYNPLLVIRSAKDEAKLHTRILHSFLDTNGAHYQDDLFLRFFLESLQLKGCEYKNLLEWFDDTANARVEKEYYITNECDKGFIDLYIYNDTKHIILENKVDSGDGDKQIAKYIDNLRENGYENIAVVYLTKMGDKLSDKSHDKWKINGNFLECENDKVLYIPISYADEILEKWIGKCQSKSGVGNIANLNYALECYKDIVKIIIDEKENAMGIADFFKDSEDFESDFKLAFEIIKNTDKIKEAYLQKTTNRIRQT</sequence>
<dbReference type="InterPro" id="IPR029470">
    <property type="entry name" value="PDDEXK_4"/>
</dbReference>
<dbReference type="eggNOG" id="ENOG5030F26">
    <property type="taxonomic scope" value="Bacteria"/>
</dbReference>
<dbReference type="RefSeq" id="WP_023928574.1">
    <property type="nucleotide sequence ID" value="NZ_KI669455.1"/>
</dbReference>
<protein>
    <recommendedName>
        <fullName evidence="3">PD-(D/E)XK nuclease superfamily protein</fullName>
    </recommendedName>
</protein>
<proteinExistence type="predicted"/>
<dbReference type="HOGENOM" id="CLU_962319_0_0_7"/>
<reference evidence="1 2" key="1">
    <citation type="journal article" date="2014" name="Genome Announc.">
        <title>Draft genome sequences of six enterohepatic helicobacter species isolated from humans and one from rhesus macaques.</title>
        <authorList>
            <person name="Shen Z."/>
            <person name="Sheh A."/>
            <person name="Young S.K."/>
            <person name="Abouelliel A."/>
            <person name="Ward D.V."/>
            <person name="Earl A.M."/>
            <person name="Fox J.G."/>
        </authorList>
    </citation>
    <scope>NUCLEOTIDE SEQUENCE [LARGE SCALE GENOMIC DNA]</scope>
    <source>
        <strain evidence="1 2">MIT 99-5501</strain>
    </source>
</reference>
<evidence type="ECO:0000313" key="1">
    <source>
        <dbReference type="EMBL" id="ETD22464.1"/>
    </source>
</evidence>
<gene>
    <name evidence="1" type="ORF">HMPREF2086_01771</name>
</gene>
<dbReference type="AlphaFoldDB" id="V8C540"/>
<keyword evidence="2" id="KW-1185">Reference proteome</keyword>
<dbReference type="PATRIC" id="fig|1357400.3.peg.2392"/>
<comment type="caution">
    <text evidence="1">The sequence shown here is derived from an EMBL/GenBank/DDBJ whole genome shotgun (WGS) entry which is preliminary data.</text>
</comment>